<comment type="cofactor">
    <cofactor evidence="1">
        <name>FMN</name>
        <dbReference type="ChEBI" id="CHEBI:58210"/>
    </cofactor>
</comment>
<comment type="cofactor">
    <cofactor evidence="9">
        <name>K(+)</name>
        <dbReference type="ChEBI" id="CHEBI:29103"/>
    </cofactor>
    <text evidence="9">Binds 1 potassium ion per subunit.</text>
</comment>
<organism evidence="11 12">
    <name type="scientific">Prototheca wickerhamii</name>
    <dbReference type="NCBI Taxonomy" id="3111"/>
    <lineage>
        <taxon>Eukaryota</taxon>
        <taxon>Viridiplantae</taxon>
        <taxon>Chlorophyta</taxon>
        <taxon>core chlorophytes</taxon>
        <taxon>Trebouxiophyceae</taxon>
        <taxon>Chlorellales</taxon>
        <taxon>Chlorellaceae</taxon>
        <taxon>Prototheca</taxon>
    </lineage>
</organism>
<comment type="catalytic activity">
    <reaction evidence="9">
        <text>(6R)-NADHX = (6S)-NADHX</text>
        <dbReference type="Rhea" id="RHEA:32215"/>
        <dbReference type="ChEBI" id="CHEBI:64074"/>
        <dbReference type="ChEBI" id="CHEBI:64075"/>
        <dbReference type="EC" id="5.1.99.6"/>
    </reaction>
</comment>
<dbReference type="Pfam" id="PF03853">
    <property type="entry name" value="YjeF_N"/>
    <property type="match status" value="1"/>
</dbReference>
<dbReference type="SUPFAM" id="SSF50475">
    <property type="entry name" value="FMN-binding split barrel"/>
    <property type="match status" value="1"/>
</dbReference>
<keyword evidence="9" id="KW-0630">Potassium</keyword>
<keyword evidence="8" id="KW-0664">Pyridoxine biosynthesis</keyword>
<dbReference type="PROSITE" id="PS01064">
    <property type="entry name" value="PYRIDOX_OXIDASE"/>
    <property type="match status" value="1"/>
</dbReference>
<dbReference type="EC" id="5.1.99.6" evidence="9"/>
<dbReference type="GO" id="GO:0008615">
    <property type="term" value="P:pyridoxine biosynthetic process"/>
    <property type="evidence" value="ECO:0007669"/>
    <property type="project" value="UniProtKB-KW"/>
</dbReference>
<dbReference type="GO" id="GO:0004733">
    <property type="term" value="F:pyridoxamine phosphate oxidase activity"/>
    <property type="evidence" value="ECO:0007669"/>
    <property type="project" value="InterPro"/>
</dbReference>
<dbReference type="GO" id="GO:0052856">
    <property type="term" value="F:NAD(P)HX epimerase activity"/>
    <property type="evidence" value="ECO:0007669"/>
    <property type="project" value="UniProtKB-UniRule"/>
</dbReference>
<dbReference type="InterPro" id="IPR019740">
    <property type="entry name" value="Pyridox_Oxase_CS"/>
</dbReference>
<keyword evidence="9" id="KW-0413">Isomerase</keyword>
<dbReference type="NCBIfam" id="TIGR00558">
    <property type="entry name" value="pdxH"/>
    <property type="match status" value="1"/>
</dbReference>
<dbReference type="InterPro" id="IPR000659">
    <property type="entry name" value="Pyridox_Oxase"/>
</dbReference>
<feature type="binding site" evidence="9">
    <location>
        <position position="59"/>
    </location>
    <ligand>
        <name>K(+)</name>
        <dbReference type="ChEBI" id="CHEBI:29103"/>
    </ligand>
</feature>
<evidence type="ECO:0000313" key="12">
    <source>
        <dbReference type="Proteomes" id="UP001255856"/>
    </source>
</evidence>
<evidence type="ECO:0000313" key="11">
    <source>
        <dbReference type="EMBL" id="KAK2076461.1"/>
    </source>
</evidence>
<dbReference type="InterPro" id="IPR019576">
    <property type="entry name" value="Pyridoxamine_oxidase_dimer_C"/>
</dbReference>
<evidence type="ECO:0000259" key="10">
    <source>
        <dbReference type="PROSITE" id="PS51385"/>
    </source>
</evidence>
<feature type="binding site" evidence="9">
    <location>
        <position position="169"/>
    </location>
    <ligand>
        <name>(6S)-NADPHX</name>
        <dbReference type="ChEBI" id="CHEBI:64076"/>
    </ligand>
</feature>
<dbReference type="Proteomes" id="UP001255856">
    <property type="component" value="Unassembled WGS sequence"/>
</dbReference>
<feature type="binding site" evidence="9">
    <location>
        <position position="125"/>
    </location>
    <ligand>
        <name>K(+)</name>
        <dbReference type="ChEBI" id="CHEBI:29103"/>
    </ligand>
</feature>
<dbReference type="GO" id="GO:0046872">
    <property type="term" value="F:metal ion binding"/>
    <property type="evidence" value="ECO:0007669"/>
    <property type="project" value="UniProtKB-KW"/>
</dbReference>
<dbReference type="HAMAP" id="MF_01966">
    <property type="entry name" value="NADHX_epimerase"/>
    <property type="match status" value="1"/>
</dbReference>
<dbReference type="PROSITE" id="PS51385">
    <property type="entry name" value="YJEF_N"/>
    <property type="match status" value="1"/>
</dbReference>
<accession>A0AAD9IDZ9</accession>
<evidence type="ECO:0000256" key="7">
    <source>
        <dbReference type="ARBA" id="ARBA00023002"/>
    </source>
</evidence>
<dbReference type="InterPro" id="IPR012349">
    <property type="entry name" value="Split_barrel_FMN-bd"/>
</dbReference>
<evidence type="ECO:0000256" key="9">
    <source>
        <dbReference type="HAMAP-Rule" id="MF_03159"/>
    </source>
</evidence>
<feature type="binding site" evidence="9">
    <location>
        <position position="172"/>
    </location>
    <ligand>
        <name>K(+)</name>
        <dbReference type="ChEBI" id="CHEBI:29103"/>
    </ligand>
</feature>
<dbReference type="Gene3D" id="2.30.110.10">
    <property type="entry name" value="Electron Transport, Fmn-binding Protein, Chain A"/>
    <property type="match status" value="1"/>
</dbReference>
<comment type="catalytic activity">
    <reaction evidence="9">
        <text>(6R)-NADPHX = (6S)-NADPHX</text>
        <dbReference type="Rhea" id="RHEA:32227"/>
        <dbReference type="ChEBI" id="CHEBI:64076"/>
        <dbReference type="ChEBI" id="CHEBI:64077"/>
        <dbReference type="EC" id="5.1.99.6"/>
    </reaction>
</comment>
<feature type="binding site" evidence="9">
    <location>
        <begin position="58"/>
        <end position="62"/>
    </location>
    <ligand>
        <name>(6S)-NADPHX</name>
        <dbReference type="ChEBI" id="CHEBI:64076"/>
    </ligand>
</feature>
<keyword evidence="12" id="KW-1185">Reference proteome</keyword>
<comment type="caution">
    <text evidence="9">Lacks conserved residue(s) required for the propagation of feature annotation.</text>
</comment>
<keyword evidence="9" id="KW-0520">NAD</keyword>
<dbReference type="AlphaFoldDB" id="A0AAD9IDZ9"/>
<keyword evidence="5" id="KW-0285">Flavoprotein</keyword>
<comment type="pathway">
    <text evidence="2">Cofactor metabolism; pyridoxal 5'-phosphate salvage; pyridoxal 5'-phosphate from pyridoxamine 5'-phosphate: step 1/1.</text>
</comment>
<keyword evidence="7" id="KW-0560">Oxidoreductase</keyword>
<gene>
    <name evidence="11" type="ORF">QBZ16_000986</name>
</gene>
<sequence length="474" mass="50881">MLSKAEAAKVDEELMSSTGGFSLDQLMELAGLSVASAVDAEYPPSTYPRVLVLAGPGNNGGDGLVAARHLVHFGYRVRAFYPKPTPRAPFEGLVTQARALGVDFVPDFGALGAEVAAWDADVVLDAMFGFSFRPPVRAPFDGAVAALCRRPAPAPDAPHGAAPVLVSVDVPTGWDVDAGPAGRDALAPDMLVSLTAPKRCAARFAGAHHYLGGRFVPPQIVAAYALRLPAYHGAAQCVRIGGAVGDGARAPRAAPAAAGVPALADMRLNYEAGTLREEQAAADPLTQFARWFEEARAHPGVEEPNAMVVGTVGADGQPSARVVLLKGFDARGFVFFTNYASRKGRELEAHALASITFFWEPLQRQVRVEGRVRKVPAAESETYFHSRPRGSQIGAWASRQSAPLEGGREALERRVAELERRFQGQEAVPYPAHWGGYVLEPHSVEFWQGRPSRLHDRLLYTRKGDGWATERLQP</sequence>
<evidence type="ECO:0000256" key="1">
    <source>
        <dbReference type="ARBA" id="ARBA00001917"/>
    </source>
</evidence>
<comment type="subunit">
    <text evidence="4">Homodimer.</text>
</comment>
<evidence type="ECO:0000256" key="6">
    <source>
        <dbReference type="ARBA" id="ARBA00022643"/>
    </source>
</evidence>
<dbReference type="PANTHER" id="PTHR10851">
    <property type="entry name" value="PYRIDOXINE-5-PHOSPHATE OXIDASE"/>
    <property type="match status" value="1"/>
</dbReference>
<keyword evidence="9" id="KW-0547">Nucleotide-binding</keyword>
<reference evidence="11" key="1">
    <citation type="submission" date="2021-01" db="EMBL/GenBank/DDBJ databases">
        <authorList>
            <person name="Eckstrom K.M.E."/>
        </authorList>
    </citation>
    <scope>NUCLEOTIDE SEQUENCE</scope>
    <source>
        <strain evidence="11">UVCC 0001</strain>
    </source>
</reference>
<keyword evidence="9" id="KW-0479">Metal-binding</keyword>
<comment type="pathway">
    <text evidence="3">Cofactor metabolism; pyridoxal 5'-phosphate salvage; pyridoxal 5'-phosphate from pyridoxine 5'-phosphate: step 1/1.</text>
</comment>
<feature type="binding site" evidence="9">
    <location>
        <begin position="129"/>
        <end position="135"/>
    </location>
    <ligand>
        <name>(6S)-NADPHX</name>
        <dbReference type="ChEBI" id="CHEBI:64076"/>
    </ligand>
</feature>
<dbReference type="Pfam" id="PF10590">
    <property type="entry name" value="PNP_phzG_C"/>
    <property type="match status" value="1"/>
</dbReference>
<name>A0AAD9IDZ9_PROWI</name>
<evidence type="ECO:0000256" key="8">
    <source>
        <dbReference type="ARBA" id="ARBA00023096"/>
    </source>
</evidence>
<comment type="caution">
    <text evidence="11">The sequence shown here is derived from an EMBL/GenBank/DDBJ whole genome shotgun (WGS) entry which is preliminary data.</text>
</comment>
<feature type="domain" description="YjeF N-terminal" evidence="10">
    <location>
        <begin position="7"/>
        <end position="228"/>
    </location>
</feature>
<dbReference type="PANTHER" id="PTHR10851:SF0">
    <property type="entry name" value="PYRIDOXINE-5'-PHOSPHATE OXIDASE"/>
    <property type="match status" value="1"/>
</dbReference>
<dbReference type="FunFam" id="2.30.110.10:FF:000005">
    <property type="entry name" value="NAD(P)H-hydrate epimerase"/>
    <property type="match status" value="1"/>
</dbReference>
<dbReference type="InterPro" id="IPR004443">
    <property type="entry name" value="YjeF_N_dom"/>
</dbReference>
<dbReference type="EMBL" id="JASFZW010000010">
    <property type="protein sequence ID" value="KAK2076461.1"/>
    <property type="molecule type" value="Genomic_DNA"/>
</dbReference>
<keyword evidence="6" id="KW-0288">FMN</keyword>
<dbReference type="HAMAP" id="MF_01629">
    <property type="entry name" value="PdxH"/>
    <property type="match status" value="1"/>
</dbReference>
<protein>
    <recommendedName>
        <fullName evidence="9">NAD(P)H-hydrate epimerase</fullName>
        <ecNumber evidence="9">5.1.99.6</ecNumber>
    </recommendedName>
    <alternativeName>
        <fullName evidence="9">NAD(P)HX epimerase</fullName>
    </alternativeName>
</protein>
<evidence type="ECO:0000256" key="4">
    <source>
        <dbReference type="ARBA" id="ARBA00011738"/>
    </source>
</evidence>
<dbReference type="NCBIfam" id="NF004231">
    <property type="entry name" value="PRK05679.1"/>
    <property type="match status" value="1"/>
</dbReference>
<dbReference type="NCBIfam" id="TIGR00197">
    <property type="entry name" value="yjeF_nterm"/>
    <property type="match status" value="1"/>
</dbReference>
<evidence type="ECO:0000256" key="3">
    <source>
        <dbReference type="ARBA" id="ARBA00005037"/>
    </source>
</evidence>
<dbReference type="SUPFAM" id="SSF64153">
    <property type="entry name" value="YjeF N-terminal domain-like"/>
    <property type="match status" value="1"/>
</dbReference>
<evidence type="ECO:0000256" key="5">
    <source>
        <dbReference type="ARBA" id="ARBA00022630"/>
    </source>
</evidence>
<evidence type="ECO:0000256" key="2">
    <source>
        <dbReference type="ARBA" id="ARBA00004738"/>
    </source>
</evidence>
<dbReference type="Gene3D" id="3.40.50.10260">
    <property type="entry name" value="YjeF N-terminal domain"/>
    <property type="match status" value="1"/>
</dbReference>
<dbReference type="InterPro" id="IPR036652">
    <property type="entry name" value="YjeF_N_dom_sf"/>
</dbReference>
<proteinExistence type="inferred from homology"/>
<dbReference type="GO" id="GO:0010181">
    <property type="term" value="F:FMN binding"/>
    <property type="evidence" value="ECO:0007669"/>
    <property type="project" value="InterPro"/>
</dbReference>
<dbReference type="Pfam" id="PF01243">
    <property type="entry name" value="PNPOx_N"/>
    <property type="match status" value="1"/>
</dbReference>
<comment type="function">
    <text evidence="9">Catalyzes the epimerization of the S- and R-forms of NAD(P)HX, a damaged form of NAD(P)H that is a result of enzymatic or heat-dependent hydration. This is a prerequisite for the S-specific NAD(P)H-hydrate dehydratase to allow the repair of both epimers of NAD(P)HX.</text>
</comment>
<dbReference type="InterPro" id="IPR011576">
    <property type="entry name" value="Pyridox_Oxase_N"/>
</dbReference>
<comment type="similarity">
    <text evidence="9">Belongs to the NnrE/AIBP family.</text>
</comment>